<organism evidence="1 2">
    <name type="scientific">Litorimonas cladophorae</name>
    <dbReference type="NCBI Taxonomy" id="1220491"/>
    <lineage>
        <taxon>Bacteria</taxon>
        <taxon>Pseudomonadati</taxon>
        <taxon>Pseudomonadota</taxon>
        <taxon>Alphaproteobacteria</taxon>
        <taxon>Maricaulales</taxon>
        <taxon>Robiginitomaculaceae</taxon>
    </lineage>
</organism>
<comment type="caution">
    <text evidence="1">The sequence shown here is derived from an EMBL/GenBank/DDBJ whole genome shotgun (WGS) entry which is preliminary data.</text>
</comment>
<gene>
    <name evidence="1" type="ORF">GCM10011309_13460</name>
</gene>
<dbReference type="EMBL" id="BMYV01000001">
    <property type="protein sequence ID" value="GGX64567.1"/>
    <property type="molecule type" value="Genomic_DNA"/>
</dbReference>
<dbReference type="Proteomes" id="UP000600865">
    <property type="component" value="Unassembled WGS sequence"/>
</dbReference>
<evidence type="ECO:0008006" key="3">
    <source>
        <dbReference type="Google" id="ProtNLM"/>
    </source>
</evidence>
<evidence type="ECO:0000313" key="2">
    <source>
        <dbReference type="Proteomes" id="UP000600865"/>
    </source>
</evidence>
<name>A0A918NDH8_9PROT</name>
<dbReference type="RefSeq" id="WP_233349879.1">
    <property type="nucleotide sequence ID" value="NZ_BMYV01000001.1"/>
</dbReference>
<dbReference type="AlphaFoldDB" id="A0A918NDH8"/>
<evidence type="ECO:0000313" key="1">
    <source>
        <dbReference type="EMBL" id="GGX64567.1"/>
    </source>
</evidence>
<dbReference type="InterPro" id="IPR009282">
    <property type="entry name" value="DUF937"/>
</dbReference>
<protein>
    <recommendedName>
        <fullName evidence="3">DUF937 domain-containing protein</fullName>
    </recommendedName>
</protein>
<sequence length="234" mass="23790">MGMNMMEMILSAAGGQAPQQIGSQFGLDQQQSQSAIAALLPAISSGLKQNAASPQGLAGLLGALQNGTHDQYLDNPTNLGRPDAVAEGNGILGHLFGTKEVSRAVAGRAAEQSGVSADILKKMLPMVAMMAMGSLGKQTRGAGMFDQNQSGGGLQSMIAQMAMQQLTGGSASKGGLGGMLSGLLGGGGARRQQAQMQQQASQAHQSGLGMLGKMLDADGDGNSMDDILGMLMKR</sequence>
<reference evidence="1 2" key="1">
    <citation type="journal article" date="2014" name="Int. J. Syst. Evol. Microbiol.">
        <title>Complete genome sequence of Corynebacterium casei LMG S-19264T (=DSM 44701T), isolated from a smear-ripened cheese.</title>
        <authorList>
            <consortium name="US DOE Joint Genome Institute (JGI-PGF)"/>
            <person name="Walter F."/>
            <person name="Albersmeier A."/>
            <person name="Kalinowski J."/>
            <person name="Ruckert C."/>
        </authorList>
    </citation>
    <scope>NUCLEOTIDE SEQUENCE [LARGE SCALE GENOMIC DNA]</scope>
    <source>
        <strain evidence="1 2">KCTC 23968</strain>
    </source>
</reference>
<accession>A0A918NDH8</accession>
<keyword evidence="2" id="KW-1185">Reference proteome</keyword>
<proteinExistence type="predicted"/>
<dbReference type="Pfam" id="PF06078">
    <property type="entry name" value="DUF937"/>
    <property type="match status" value="1"/>
</dbReference>